<dbReference type="RefSeq" id="WP_420069298.1">
    <property type="nucleotide sequence ID" value="NZ_JBCHKQ010000002.1"/>
</dbReference>
<proteinExistence type="predicted"/>
<reference evidence="5 6" key="1">
    <citation type="submission" date="2024-03" db="EMBL/GenBank/DDBJ databases">
        <title>Ignisphaera cupida sp. nov., a hyperthermophilic hydrolytic archaeon from a hot spring of Kamchatka, and proposal of Ignisphaeraceae fam. nov.</title>
        <authorList>
            <person name="Podosokorskaya O.A."/>
            <person name="Elcheninov A.G."/>
            <person name="Maltseva A.I."/>
            <person name="Zayulina K.S."/>
            <person name="Novikov A."/>
            <person name="Merkel A.Y."/>
        </authorList>
    </citation>
    <scope>NUCLEOTIDE SEQUENCE [LARGE SCALE GENOMIC DNA]</scope>
    <source>
        <strain evidence="5 6">38H-sp</strain>
    </source>
</reference>
<keyword evidence="3" id="KW-0975">Bacterial flagellum</keyword>
<name>A0ABU9UB14_9SPIR</name>
<comment type="subcellular location">
    <subcellularLocation>
        <location evidence="1">Periplasmic flagellum</location>
    </subcellularLocation>
</comment>
<evidence type="ECO:0000313" key="5">
    <source>
        <dbReference type="EMBL" id="MEM5947850.1"/>
    </source>
</evidence>
<evidence type="ECO:0000313" key="6">
    <source>
        <dbReference type="Proteomes" id="UP001466331"/>
    </source>
</evidence>
<protein>
    <submittedName>
        <fullName evidence="5">Flagellar filament outer layer protein FlaA</fullName>
    </submittedName>
</protein>
<dbReference type="Proteomes" id="UP001466331">
    <property type="component" value="Unassembled WGS sequence"/>
</dbReference>
<keyword evidence="4" id="KW-0732">Signal</keyword>
<accession>A0ABU9UB14</accession>
<evidence type="ECO:0000256" key="4">
    <source>
        <dbReference type="SAM" id="SignalP"/>
    </source>
</evidence>
<dbReference type="EMBL" id="JBCHKQ010000002">
    <property type="protein sequence ID" value="MEM5947850.1"/>
    <property type="molecule type" value="Genomic_DNA"/>
</dbReference>
<dbReference type="InterPro" id="IPR006714">
    <property type="entry name" value="FlaA"/>
</dbReference>
<dbReference type="Pfam" id="PF04620">
    <property type="entry name" value="FlaA"/>
    <property type="match status" value="1"/>
</dbReference>
<keyword evidence="5" id="KW-0969">Cilium</keyword>
<keyword evidence="5" id="KW-0966">Cell projection</keyword>
<comment type="caution">
    <text evidence="5">The sequence shown here is derived from an EMBL/GenBank/DDBJ whole genome shotgun (WGS) entry which is preliminary data.</text>
</comment>
<feature type="chain" id="PRO_5045806482" evidence="4">
    <location>
        <begin position="20"/>
        <end position="233"/>
    </location>
</feature>
<evidence type="ECO:0000256" key="2">
    <source>
        <dbReference type="ARBA" id="ARBA00022764"/>
    </source>
</evidence>
<feature type="signal peptide" evidence="4">
    <location>
        <begin position="1"/>
        <end position="19"/>
    </location>
</feature>
<keyword evidence="2" id="KW-0574">Periplasm</keyword>
<evidence type="ECO:0000256" key="3">
    <source>
        <dbReference type="ARBA" id="ARBA00023143"/>
    </source>
</evidence>
<gene>
    <name evidence="5" type="ORF">WKV44_04765</name>
</gene>
<sequence length="233" mass="26433">MKRLIIVFAIVCFVIPVFAQNLDGIDPSKLGTDTAQQKLQEISVDKFENPGFWSVYMPLDQGLVSMRRFEGAPKDKQPIQAEQDAGISEPDKFVLGVKASFFHRGPAEILIKPSRPIAVEGIVKTLSVWVIGRNFNHVLKVWLEDAFGNTAILTMGKLNFTGWKRLTVPLPTTLVQQDSHYGQKSGIRIKGFIIEADMMETYGRYYVYFDDLRAITDLFPIEVRDEDDMADNW</sequence>
<keyword evidence="6" id="KW-1185">Reference proteome</keyword>
<organism evidence="5 6">
    <name type="scientific">Rarispira pelagica</name>
    <dbReference type="NCBI Taxonomy" id="3141764"/>
    <lineage>
        <taxon>Bacteria</taxon>
        <taxon>Pseudomonadati</taxon>
        <taxon>Spirochaetota</taxon>
        <taxon>Spirochaetia</taxon>
        <taxon>Winmispirales</taxon>
        <taxon>Winmispiraceae</taxon>
        <taxon>Rarispira</taxon>
    </lineage>
</organism>
<keyword evidence="5" id="KW-0282">Flagellum</keyword>
<evidence type="ECO:0000256" key="1">
    <source>
        <dbReference type="ARBA" id="ARBA00004631"/>
    </source>
</evidence>